<comment type="cofactor">
    <cofactor evidence="12">
        <name>Zn(2+)</name>
        <dbReference type="ChEBI" id="CHEBI:29105"/>
    </cofactor>
    <text evidence="12">Binds 1 zinc ion per subunit.</text>
</comment>
<dbReference type="GO" id="GO:0005524">
    <property type="term" value="F:ATP binding"/>
    <property type="evidence" value="ECO:0007669"/>
    <property type="project" value="UniProtKB-UniRule"/>
</dbReference>
<dbReference type="Gene3D" id="1.20.120.1910">
    <property type="entry name" value="Cysteine-tRNA ligase, C-terminal anti-codon recognition domain"/>
    <property type="match status" value="1"/>
</dbReference>
<dbReference type="InterPro" id="IPR032678">
    <property type="entry name" value="tRNA-synt_1_cat_dom"/>
</dbReference>
<dbReference type="CDD" id="cd00672">
    <property type="entry name" value="CysRS_core"/>
    <property type="match status" value="1"/>
</dbReference>
<dbReference type="Gene3D" id="3.40.50.620">
    <property type="entry name" value="HUPs"/>
    <property type="match status" value="1"/>
</dbReference>
<keyword evidence="11 12" id="KW-0030">Aminoacyl-tRNA synthetase</keyword>
<gene>
    <name evidence="12" type="primary">cysS</name>
    <name evidence="15" type="ORF">SAMN06265218_104133</name>
</gene>
<evidence type="ECO:0000256" key="8">
    <source>
        <dbReference type="ARBA" id="ARBA00022833"/>
    </source>
</evidence>
<feature type="binding site" evidence="12">
    <location>
        <position position="221"/>
    </location>
    <ligand>
        <name>Zn(2+)</name>
        <dbReference type="ChEBI" id="CHEBI:29105"/>
    </ligand>
</feature>
<evidence type="ECO:0000256" key="13">
    <source>
        <dbReference type="SAM" id="MobiDB-lite"/>
    </source>
</evidence>
<name>A0A521BWY4_9BACT</name>
<dbReference type="InterPro" id="IPR015273">
    <property type="entry name" value="Cys-tRNA-synt_Ia_DALR"/>
</dbReference>
<comment type="catalytic activity">
    <reaction evidence="12">
        <text>tRNA(Cys) + L-cysteine + ATP = L-cysteinyl-tRNA(Cys) + AMP + diphosphate</text>
        <dbReference type="Rhea" id="RHEA:17773"/>
        <dbReference type="Rhea" id="RHEA-COMP:9661"/>
        <dbReference type="Rhea" id="RHEA-COMP:9679"/>
        <dbReference type="ChEBI" id="CHEBI:30616"/>
        <dbReference type="ChEBI" id="CHEBI:33019"/>
        <dbReference type="ChEBI" id="CHEBI:35235"/>
        <dbReference type="ChEBI" id="CHEBI:78442"/>
        <dbReference type="ChEBI" id="CHEBI:78517"/>
        <dbReference type="ChEBI" id="CHEBI:456215"/>
        <dbReference type="EC" id="6.1.1.16"/>
    </reaction>
</comment>
<dbReference type="SMART" id="SM00840">
    <property type="entry name" value="DALR_2"/>
    <property type="match status" value="1"/>
</dbReference>
<evidence type="ECO:0000256" key="5">
    <source>
        <dbReference type="ARBA" id="ARBA00022598"/>
    </source>
</evidence>
<dbReference type="RefSeq" id="WP_142713650.1">
    <property type="nucleotide sequence ID" value="NZ_FXTH01000004.1"/>
</dbReference>
<keyword evidence="6 12" id="KW-0479">Metal-binding</keyword>
<keyword evidence="9 12" id="KW-0067">ATP-binding</keyword>
<dbReference type="InterPro" id="IPR024909">
    <property type="entry name" value="Cys-tRNA/MSH_ligase"/>
</dbReference>
<evidence type="ECO:0000256" key="7">
    <source>
        <dbReference type="ARBA" id="ARBA00022741"/>
    </source>
</evidence>
<dbReference type="OrthoDB" id="9815130at2"/>
<dbReference type="GO" id="GO:0004817">
    <property type="term" value="F:cysteine-tRNA ligase activity"/>
    <property type="evidence" value="ECO:0007669"/>
    <property type="project" value="UniProtKB-UniRule"/>
</dbReference>
<dbReference type="Pfam" id="PF09190">
    <property type="entry name" value="DALR_2"/>
    <property type="match status" value="1"/>
</dbReference>
<dbReference type="AlphaFoldDB" id="A0A521BWY4"/>
<comment type="subunit">
    <text evidence="3 12">Monomer.</text>
</comment>
<dbReference type="Proteomes" id="UP000317593">
    <property type="component" value="Unassembled WGS sequence"/>
</dbReference>
<evidence type="ECO:0000313" key="15">
    <source>
        <dbReference type="EMBL" id="SMO51703.1"/>
    </source>
</evidence>
<proteinExistence type="inferred from homology"/>
<comment type="similarity">
    <text evidence="2 12">Belongs to the class-I aminoacyl-tRNA synthetase family.</text>
</comment>
<keyword evidence="10 12" id="KW-0648">Protein biosynthesis</keyword>
<dbReference type="PANTHER" id="PTHR10890">
    <property type="entry name" value="CYSTEINYL-TRNA SYNTHETASE"/>
    <property type="match status" value="1"/>
</dbReference>
<keyword evidence="5 12" id="KW-0436">Ligase</keyword>
<keyword evidence="8 12" id="KW-0862">Zinc</keyword>
<dbReference type="EC" id="6.1.1.16" evidence="12"/>
<keyword evidence="7 12" id="KW-0547">Nucleotide-binding</keyword>
<dbReference type="SUPFAM" id="SSF47323">
    <property type="entry name" value="Anticodon-binding domain of a subclass of class I aminoacyl-tRNA synthetases"/>
    <property type="match status" value="1"/>
</dbReference>
<dbReference type="InterPro" id="IPR015803">
    <property type="entry name" value="Cys-tRNA-ligase"/>
</dbReference>
<dbReference type="HAMAP" id="MF_00041">
    <property type="entry name" value="Cys_tRNA_synth"/>
    <property type="match status" value="1"/>
</dbReference>
<dbReference type="GO" id="GO:0008270">
    <property type="term" value="F:zinc ion binding"/>
    <property type="evidence" value="ECO:0007669"/>
    <property type="project" value="UniProtKB-UniRule"/>
</dbReference>
<evidence type="ECO:0000256" key="12">
    <source>
        <dbReference type="HAMAP-Rule" id="MF_00041"/>
    </source>
</evidence>
<dbReference type="InterPro" id="IPR009080">
    <property type="entry name" value="tRNAsynth_Ia_anticodon-bd"/>
</dbReference>
<evidence type="ECO:0000256" key="9">
    <source>
        <dbReference type="ARBA" id="ARBA00022840"/>
    </source>
</evidence>
<feature type="binding site" evidence="12">
    <location>
        <position position="281"/>
    </location>
    <ligand>
        <name>ATP</name>
        <dbReference type="ChEBI" id="CHEBI:30616"/>
    </ligand>
</feature>
<feature type="domain" description="Cysteinyl-tRNA synthetase class Ia DALR" evidence="14">
    <location>
        <begin position="365"/>
        <end position="426"/>
    </location>
</feature>
<dbReference type="PRINTS" id="PR00983">
    <property type="entry name" value="TRNASYNTHCYS"/>
</dbReference>
<evidence type="ECO:0000256" key="3">
    <source>
        <dbReference type="ARBA" id="ARBA00011245"/>
    </source>
</evidence>
<feature type="short sequence motif" description="'HIGH' region" evidence="12">
    <location>
        <begin position="32"/>
        <end position="42"/>
    </location>
</feature>
<feature type="binding site" evidence="12">
    <location>
        <position position="30"/>
    </location>
    <ligand>
        <name>Zn(2+)</name>
        <dbReference type="ChEBI" id="CHEBI:29105"/>
    </ligand>
</feature>
<evidence type="ECO:0000259" key="14">
    <source>
        <dbReference type="SMART" id="SM00840"/>
    </source>
</evidence>
<protein>
    <recommendedName>
        <fullName evidence="12">Cysteine--tRNA ligase</fullName>
        <ecNumber evidence="12">6.1.1.16</ecNumber>
    </recommendedName>
    <alternativeName>
        <fullName evidence="12">Cysteinyl-tRNA synthetase</fullName>
        <shortName evidence="12">CysRS</shortName>
    </alternativeName>
</protein>
<evidence type="ECO:0000256" key="1">
    <source>
        <dbReference type="ARBA" id="ARBA00004496"/>
    </source>
</evidence>
<dbReference type="NCBIfam" id="TIGR00435">
    <property type="entry name" value="cysS"/>
    <property type="match status" value="1"/>
</dbReference>
<keyword evidence="4 12" id="KW-0963">Cytoplasm</keyword>
<dbReference type="GO" id="GO:0005829">
    <property type="term" value="C:cytosol"/>
    <property type="evidence" value="ECO:0007669"/>
    <property type="project" value="TreeGrafter"/>
</dbReference>
<reference evidence="15 16" key="1">
    <citation type="submission" date="2017-05" db="EMBL/GenBank/DDBJ databases">
        <authorList>
            <person name="Varghese N."/>
            <person name="Submissions S."/>
        </authorList>
    </citation>
    <scope>NUCLEOTIDE SEQUENCE [LARGE SCALE GENOMIC DNA]</scope>
    <source>
        <strain evidence="15 16">DSM 21194</strain>
    </source>
</reference>
<dbReference type="EMBL" id="FXTH01000004">
    <property type="protein sequence ID" value="SMO51703.1"/>
    <property type="molecule type" value="Genomic_DNA"/>
</dbReference>
<feature type="binding site" evidence="12">
    <location>
        <position position="250"/>
    </location>
    <ligand>
        <name>Zn(2+)</name>
        <dbReference type="ChEBI" id="CHEBI:29105"/>
    </ligand>
</feature>
<organism evidence="15 16">
    <name type="scientific">Fodinibius sediminis</name>
    <dbReference type="NCBI Taxonomy" id="1214077"/>
    <lineage>
        <taxon>Bacteria</taxon>
        <taxon>Pseudomonadati</taxon>
        <taxon>Balneolota</taxon>
        <taxon>Balneolia</taxon>
        <taxon>Balneolales</taxon>
        <taxon>Balneolaceae</taxon>
        <taxon>Fodinibius</taxon>
    </lineage>
</organism>
<evidence type="ECO:0000256" key="10">
    <source>
        <dbReference type="ARBA" id="ARBA00022917"/>
    </source>
</evidence>
<feature type="short sequence motif" description="'KMSKS' region" evidence="12">
    <location>
        <begin position="278"/>
        <end position="282"/>
    </location>
</feature>
<dbReference type="Pfam" id="PF01406">
    <property type="entry name" value="tRNA-synt_1e"/>
    <property type="match status" value="1"/>
</dbReference>
<sequence>MDHLHIYNTLSRRKEQFKPINDNFVGIYVCGPTVYGDPHLGHAKSYVSFDVVVRYLRYLGYKVRYIQNITDVGHLTDDADQGEDKLEKQAAIEKLEPMEIAEKYTYNYFRDMDKLGVKRPDISPRATGHIIEQIEMVKKLIEKGHAYETNGNVYFDVSSDKEYGKLSGRSVEDQESGTRIETAGDKRSPEDFALWKKADDGHLMKWPSPWGMGYPGWHVECSAMATKYLGPHFDIHGGGMDNQFPHHECEIAQSECAFDQPFASYWMHNNMVTLEGQKMGKSLGNAISLDQFFSGEHDLLSRAWDPQVIRFFLLQSHYRSTTDFSEEALAGAESGLNNLQEILQLIDNAENGSGAPYPVDQLKNSLEEKLNDDFNTAQSIAVLFEELKKIRKQINSGSTPENIADMQELLRAFADGVLGLWPRIEAATENKKDKTGQLVELLIEFRNEARSNKNFDLADAIRDRLNAMGIELMDNPEGTDFKIS</sequence>
<evidence type="ECO:0000256" key="2">
    <source>
        <dbReference type="ARBA" id="ARBA00005594"/>
    </source>
</evidence>
<accession>A0A521BWY4</accession>
<evidence type="ECO:0000256" key="6">
    <source>
        <dbReference type="ARBA" id="ARBA00022723"/>
    </source>
</evidence>
<dbReference type="SUPFAM" id="SSF52374">
    <property type="entry name" value="Nucleotidylyl transferase"/>
    <property type="match status" value="1"/>
</dbReference>
<dbReference type="GO" id="GO:0006423">
    <property type="term" value="P:cysteinyl-tRNA aminoacylation"/>
    <property type="evidence" value="ECO:0007669"/>
    <property type="project" value="UniProtKB-UniRule"/>
</dbReference>
<dbReference type="PANTHER" id="PTHR10890:SF3">
    <property type="entry name" value="CYSTEINE--TRNA LIGASE, CYTOPLASMIC"/>
    <property type="match status" value="1"/>
</dbReference>
<comment type="subcellular location">
    <subcellularLocation>
        <location evidence="1 12">Cytoplasm</location>
    </subcellularLocation>
</comment>
<dbReference type="InterPro" id="IPR014729">
    <property type="entry name" value="Rossmann-like_a/b/a_fold"/>
</dbReference>
<feature type="binding site" evidence="12">
    <location>
        <position position="246"/>
    </location>
    <ligand>
        <name>Zn(2+)</name>
        <dbReference type="ChEBI" id="CHEBI:29105"/>
    </ligand>
</feature>
<evidence type="ECO:0000313" key="16">
    <source>
        <dbReference type="Proteomes" id="UP000317593"/>
    </source>
</evidence>
<keyword evidence="16" id="KW-1185">Reference proteome</keyword>
<feature type="region of interest" description="Disordered" evidence="13">
    <location>
        <begin position="166"/>
        <end position="185"/>
    </location>
</feature>
<evidence type="ECO:0000256" key="4">
    <source>
        <dbReference type="ARBA" id="ARBA00022490"/>
    </source>
</evidence>
<evidence type="ECO:0000256" key="11">
    <source>
        <dbReference type="ARBA" id="ARBA00023146"/>
    </source>
</evidence>